<keyword evidence="5" id="KW-1185">Reference proteome</keyword>
<protein>
    <submittedName>
        <fullName evidence="4">Fe-containing alcohol dehydrogenase</fullName>
    </submittedName>
</protein>
<dbReference type="PROSITE" id="PS51257">
    <property type="entry name" value="PROKAR_LIPOPROTEIN"/>
    <property type="match status" value="1"/>
</dbReference>
<evidence type="ECO:0000256" key="1">
    <source>
        <dbReference type="ARBA" id="ARBA00023002"/>
    </source>
</evidence>
<gene>
    <name evidence="4" type="ORF">HDK90DRAFT_92968</name>
</gene>
<evidence type="ECO:0000259" key="3">
    <source>
        <dbReference type="Pfam" id="PF25137"/>
    </source>
</evidence>
<feature type="domain" description="Alcohol dehydrogenase iron-type/glycerol dehydrogenase GldA" evidence="2">
    <location>
        <begin position="26"/>
        <end position="195"/>
    </location>
</feature>
<dbReference type="Pfam" id="PF25137">
    <property type="entry name" value="ADH_Fe_C"/>
    <property type="match status" value="1"/>
</dbReference>
<evidence type="ECO:0000313" key="4">
    <source>
        <dbReference type="EMBL" id="KAK8224824.1"/>
    </source>
</evidence>
<dbReference type="Proteomes" id="UP001492380">
    <property type="component" value="Unassembled WGS sequence"/>
</dbReference>
<evidence type="ECO:0000259" key="2">
    <source>
        <dbReference type="Pfam" id="PF00465"/>
    </source>
</evidence>
<dbReference type="Gene3D" id="3.40.50.1970">
    <property type="match status" value="1"/>
</dbReference>
<name>A0ABR1YCY6_9PEZI</name>
<dbReference type="CDD" id="cd08192">
    <property type="entry name" value="MAR-like"/>
    <property type="match status" value="1"/>
</dbReference>
<dbReference type="SUPFAM" id="SSF56796">
    <property type="entry name" value="Dehydroquinate synthase-like"/>
    <property type="match status" value="1"/>
</dbReference>
<dbReference type="Pfam" id="PF00465">
    <property type="entry name" value="Fe-ADH"/>
    <property type="match status" value="1"/>
</dbReference>
<comment type="caution">
    <text evidence="4">The sequence shown here is derived from an EMBL/GenBank/DDBJ whole genome shotgun (WGS) entry which is preliminary data.</text>
</comment>
<dbReference type="PANTHER" id="PTHR11496:SF107">
    <property type="entry name" value="ALCOHOL DEHYDROGENASE, PUTATIVE (AFU_ORTHOLOGUE AFUA_1G06800)-RELATED"/>
    <property type="match status" value="1"/>
</dbReference>
<dbReference type="PANTHER" id="PTHR11496">
    <property type="entry name" value="ALCOHOL DEHYDROGENASE"/>
    <property type="match status" value="1"/>
</dbReference>
<reference evidence="4 5" key="1">
    <citation type="submission" date="2024-04" db="EMBL/GenBank/DDBJ databases">
        <title>Phyllosticta paracitricarpa is synonymous to the EU quarantine fungus P. citricarpa based on phylogenomic analyses.</title>
        <authorList>
            <consortium name="Lawrence Berkeley National Laboratory"/>
            <person name="Van Ingen-Buijs V.A."/>
            <person name="Van Westerhoven A.C."/>
            <person name="Haridas S."/>
            <person name="Skiadas P."/>
            <person name="Martin F."/>
            <person name="Groenewald J.Z."/>
            <person name="Crous P.W."/>
            <person name="Seidl M.F."/>
        </authorList>
    </citation>
    <scope>NUCLEOTIDE SEQUENCE [LARGE SCALE GENOMIC DNA]</scope>
    <source>
        <strain evidence="4 5">CBS 123374</strain>
    </source>
</reference>
<evidence type="ECO:0000313" key="5">
    <source>
        <dbReference type="Proteomes" id="UP001492380"/>
    </source>
</evidence>
<proteinExistence type="predicted"/>
<dbReference type="EMBL" id="JBBWRZ010000012">
    <property type="protein sequence ID" value="KAK8224824.1"/>
    <property type="molecule type" value="Genomic_DNA"/>
</dbReference>
<feature type="domain" description="Fe-containing alcohol dehydrogenase-like C-terminal" evidence="3">
    <location>
        <begin position="208"/>
        <end position="426"/>
    </location>
</feature>
<dbReference type="InterPro" id="IPR056798">
    <property type="entry name" value="ADH_Fe_C"/>
</dbReference>
<accession>A0ABR1YCY6</accession>
<dbReference type="InterPro" id="IPR039697">
    <property type="entry name" value="Alcohol_dehydrogenase_Fe"/>
</dbReference>
<keyword evidence="1" id="KW-0560">Oxidoreductase</keyword>
<sequence length="434" mass="45914">MAQEVVKLAFDGQDHPLISHGIPFAQACARHVEQNFKASRVYILASGTLARTTNVVRTLQQALDGKVVGVRYGMTPHTLWSECIEVTKDAKEVDVDLIVTLGGGSLIDAAKIVSLALANNATDFPSILNLTNNRDPSVPRPDLASPTVPIVSIPTSLSGGEYSDHAGGTNDETHHKHGFGHAGAPLGPKLVILDPELVKTTPQRFWLSSGVRAIDHCVETICSPFCTPAAARCASSGLRQLVSGLLRSKADPDDTEARLQCQLGVVDAMAGCKAGAPLGASHGIGHQLGPLGVGHGETSCILLPAVCAFNLGHAAEGTAGTEKGQEHSVEPLIDIPAKQHIVLNVLWGVDIIAQLFDKHGLRQGETPLADCLDVIFRALGMPRRLADFGIGGEEQLNKLAENSLQDRWCVTSAVPLKSKEMVREILDACGPKTG</sequence>
<organism evidence="4 5">
    <name type="scientific">Phyllosticta capitalensis</name>
    <dbReference type="NCBI Taxonomy" id="121624"/>
    <lineage>
        <taxon>Eukaryota</taxon>
        <taxon>Fungi</taxon>
        <taxon>Dikarya</taxon>
        <taxon>Ascomycota</taxon>
        <taxon>Pezizomycotina</taxon>
        <taxon>Dothideomycetes</taxon>
        <taxon>Dothideomycetes incertae sedis</taxon>
        <taxon>Botryosphaeriales</taxon>
        <taxon>Phyllostictaceae</taxon>
        <taxon>Phyllosticta</taxon>
    </lineage>
</organism>
<dbReference type="Gene3D" id="1.20.1090.10">
    <property type="entry name" value="Dehydroquinate synthase-like - alpha domain"/>
    <property type="match status" value="1"/>
</dbReference>
<dbReference type="InterPro" id="IPR001670">
    <property type="entry name" value="ADH_Fe/GldA"/>
</dbReference>